<dbReference type="InterPro" id="IPR051472">
    <property type="entry name" value="T3SS_Stator/FliH"/>
</dbReference>
<dbReference type="EMBL" id="LNQR01000064">
    <property type="protein sequence ID" value="KWT85137.1"/>
    <property type="molecule type" value="Genomic_DNA"/>
</dbReference>
<keyword evidence="6" id="KW-0653">Protein transport</keyword>
<proteinExistence type="inferred from homology"/>
<comment type="similarity">
    <text evidence="2">Belongs to the FliH family.</text>
</comment>
<keyword evidence="7" id="KW-1006">Bacterial flagellum protein export</keyword>
<dbReference type="Proteomes" id="UP000060487">
    <property type="component" value="Unassembled WGS sequence"/>
</dbReference>
<evidence type="ECO:0000256" key="7">
    <source>
        <dbReference type="ARBA" id="ARBA00023225"/>
    </source>
</evidence>
<evidence type="ECO:0000256" key="2">
    <source>
        <dbReference type="ARBA" id="ARBA00006602"/>
    </source>
</evidence>
<keyword evidence="9" id="KW-0969">Cilium</keyword>
<feature type="domain" description="Flagellar assembly protein FliH/Type III secretion system HrpE" evidence="8">
    <location>
        <begin position="86"/>
        <end position="192"/>
    </location>
</feature>
<dbReference type="PANTHER" id="PTHR34982:SF1">
    <property type="entry name" value="FLAGELLAR ASSEMBLY PROTEIN FLIH"/>
    <property type="match status" value="1"/>
</dbReference>
<keyword evidence="4" id="KW-0813">Transport</keyword>
<evidence type="ECO:0000256" key="6">
    <source>
        <dbReference type="ARBA" id="ARBA00022927"/>
    </source>
</evidence>
<dbReference type="RefSeq" id="WP_085052402.1">
    <property type="nucleotide sequence ID" value="NZ_LNQR01000064.1"/>
</dbReference>
<protein>
    <recommendedName>
        <fullName evidence="3">Flagellar assembly protein FliH</fullName>
    </recommendedName>
</protein>
<dbReference type="InterPro" id="IPR018035">
    <property type="entry name" value="Flagellar_FliH/T3SS_HrpE"/>
</dbReference>
<organism evidence="9 10">
    <name type="scientific">Candidatus Magnetominusculus xianensis</name>
    <dbReference type="NCBI Taxonomy" id="1748249"/>
    <lineage>
        <taxon>Bacteria</taxon>
        <taxon>Pseudomonadati</taxon>
        <taxon>Nitrospirota</taxon>
        <taxon>Nitrospiria</taxon>
        <taxon>Nitrospirales</taxon>
        <taxon>Nitrospiraceae</taxon>
        <taxon>Candidatus Magnetominusculus</taxon>
    </lineage>
</organism>
<evidence type="ECO:0000313" key="9">
    <source>
        <dbReference type="EMBL" id="KWT85137.1"/>
    </source>
</evidence>
<sequence length="221" mass="25294">MYSHKVLRDSNLQTYTLPSLEDRDEEFSGVTEVSDVQPEHVVDPEAIEREARQRAQQIEKDAYEKGFQAGLVEGQKSFEEKVVLLIGQLETMLTQFEQLREKQLREIEPQLLTLAITIAKKALYEELSINPDFVVKLVKEGINRLEKMGQITIKIHPSLHELFLKKRPEFLELHQEVVLDIDPSLPVNGPVVVGPMEEVVTNVDELLINILEDMRQKLAAS</sequence>
<comment type="function">
    <text evidence="1">Needed for flagellar regrowth and assembly.</text>
</comment>
<dbReference type="PANTHER" id="PTHR34982">
    <property type="entry name" value="YOP PROTEINS TRANSLOCATION PROTEIN L"/>
    <property type="match status" value="1"/>
</dbReference>
<evidence type="ECO:0000256" key="1">
    <source>
        <dbReference type="ARBA" id="ARBA00003041"/>
    </source>
</evidence>
<keyword evidence="9" id="KW-0966">Cell projection</keyword>
<evidence type="ECO:0000313" key="10">
    <source>
        <dbReference type="Proteomes" id="UP000060487"/>
    </source>
</evidence>
<keyword evidence="5" id="KW-1005">Bacterial flagellum biogenesis</keyword>
<evidence type="ECO:0000256" key="4">
    <source>
        <dbReference type="ARBA" id="ARBA00022448"/>
    </source>
</evidence>
<evidence type="ECO:0000259" key="8">
    <source>
        <dbReference type="Pfam" id="PF02108"/>
    </source>
</evidence>
<comment type="caution">
    <text evidence="9">The sequence shown here is derived from an EMBL/GenBank/DDBJ whole genome shotgun (WGS) entry which is preliminary data.</text>
</comment>
<dbReference type="Pfam" id="PF02108">
    <property type="entry name" value="FliH"/>
    <property type="match status" value="1"/>
</dbReference>
<accession>A0ABR5SEV0</accession>
<evidence type="ECO:0000256" key="3">
    <source>
        <dbReference type="ARBA" id="ARBA00016507"/>
    </source>
</evidence>
<name>A0ABR5SEV0_9BACT</name>
<reference evidence="9 10" key="1">
    <citation type="submission" date="2015-11" db="EMBL/GenBank/DDBJ databases">
        <authorList>
            <person name="Lin W."/>
        </authorList>
    </citation>
    <scope>NUCLEOTIDE SEQUENCE [LARGE SCALE GENOMIC DNA]</scope>
    <source>
        <strain evidence="9 10">HCH-1</strain>
    </source>
</reference>
<keyword evidence="10" id="KW-1185">Reference proteome</keyword>
<evidence type="ECO:0000256" key="5">
    <source>
        <dbReference type="ARBA" id="ARBA00022795"/>
    </source>
</evidence>
<keyword evidence="9" id="KW-0282">Flagellum</keyword>
<gene>
    <name evidence="9" type="ORF">ASN18_1785</name>
</gene>